<reference evidence="1 2" key="1">
    <citation type="submission" date="2021-05" db="EMBL/GenBank/DDBJ databases">
        <title>The draft genome of Geobacter luticola JCM 17780.</title>
        <authorList>
            <person name="Xu Z."/>
            <person name="Masuda Y."/>
            <person name="Itoh H."/>
            <person name="Senoo K."/>
        </authorList>
    </citation>
    <scope>NUCLEOTIDE SEQUENCE [LARGE SCALE GENOMIC DNA]</scope>
    <source>
        <strain evidence="1 2">JCM 17780</strain>
    </source>
</reference>
<name>A0ABS5SAN5_9BACT</name>
<dbReference type="EMBL" id="JAHCVK010000001">
    <property type="protein sequence ID" value="MBT0651676.1"/>
    <property type="molecule type" value="Genomic_DNA"/>
</dbReference>
<keyword evidence="2" id="KW-1185">Reference proteome</keyword>
<organism evidence="1 2">
    <name type="scientific">Geomobilimonas luticola</name>
    <dbReference type="NCBI Taxonomy" id="1114878"/>
    <lineage>
        <taxon>Bacteria</taxon>
        <taxon>Pseudomonadati</taxon>
        <taxon>Thermodesulfobacteriota</taxon>
        <taxon>Desulfuromonadia</taxon>
        <taxon>Geobacterales</taxon>
        <taxon>Geobacteraceae</taxon>
        <taxon>Geomobilimonas</taxon>
    </lineage>
</organism>
<dbReference type="Pfam" id="PF15590">
    <property type="entry name" value="Imm27"/>
    <property type="match status" value="1"/>
</dbReference>
<evidence type="ECO:0000313" key="1">
    <source>
        <dbReference type="EMBL" id="MBT0651676.1"/>
    </source>
</evidence>
<protein>
    <submittedName>
        <fullName evidence="1">Uncharacterized protein</fullName>
    </submittedName>
</protein>
<dbReference type="Proteomes" id="UP000756860">
    <property type="component" value="Unassembled WGS sequence"/>
</dbReference>
<accession>A0ABS5SAN5</accession>
<gene>
    <name evidence="1" type="ORF">KI810_01285</name>
</gene>
<dbReference type="InterPro" id="IPR028960">
    <property type="entry name" value="Imm27"/>
</dbReference>
<sequence length="92" mass="10160">MFAELKPEETELVGMWLDLGIKVTGDAVADRVEWLAATKLEKLAENREELAELYRDPRDGRLWEKVVPFAGGPPTLRCITTADAAARFGVSG</sequence>
<proteinExistence type="predicted"/>
<comment type="caution">
    <text evidence="1">The sequence shown here is derived from an EMBL/GenBank/DDBJ whole genome shotgun (WGS) entry which is preliminary data.</text>
</comment>
<evidence type="ECO:0000313" key="2">
    <source>
        <dbReference type="Proteomes" id="UP000756860"/>
    </source>
</evidence>
<dbReference type="RefSeq" id="WP_214173679.1">
    <property type="nucleotide sequence ID" value="NZ_JAHCVK010000001.1"/>
</dbReference>